<dbReference type="Proteomes" id="UP000276215">
    <property type="component" value="Unassembled WGS sequence"/>
</dbReference>
<proteinExistence type="predicted"/>
<feature type="non-terminal residue" evidence="1">
    <location>
        <position position="50"/>
    </location>
</feature>
<dbReference type="AlphaFoldDB" id="A0A3N4IY87"/>
<protein>
    <submittedName>
        <fullName evidence="1">Uncharacterized protein</fullName>
    </submittedName>
</protein>
<evidence type="ECO:0000313" key="1">
    <source>
        <dbReference type="EMBL" id="RPA89281.1"/>
    </source>
</evidence>
<gene>
    <name evidence="1" type="ORF">L873DRAFT_1823186</name>
</gene>
<keyword evidence="2" id="KW-1185">Reference proteome</keyword>
<dbReference type="EMBL" id="ML120596">
    <property type="protein sequence ID" value="RPA89281.1"/>
    <property type="molecule type" value="Genomic_DNA"/>
</dbReference>
<evidence type="ECO:0000313" key="2">
    <source>
        <dbReference type="Proteomes" id="UP000276215"/>
    </source>
</evidence>
<organism evidence="1 2">
    <name type="scientific">Choiromyces venosus 120613-1</name>
    <dbReference type="NCBI Taxonomy" id="1336337"/>
    <lineage>
        <taxon>Eukaryota</taxon>
        <taxon>Fungi</taxon>
        <taxon>Dikarya</taxon>
        <taxon>Ascomycota</taxon>
        <taxon>Pezizomycotina</taxon>
        <taxon>Pezizomycetes</taxon>
        <taxon>Pezizales</taxon>
        <taxon>Tuberaceae</taxon>
        <taxon>Choiromyces</taxon>
    </lineage>
</organism>
<accession>A0A3N4IY87</accession>
<sequence length="50" mass="5463">MSPSVTVGVREPSSAKVDQKLVFQSTSCHRPLACDVDRESWVYALGKALL</sequence>
<name>A0A3N4IY87_9PEZI</name>
<reference evidence="1 2" key="1">
    <citation type="journal article" date="2018" name="Nat. Ecol. Evol.">
        <title>Pezizomycetes genomes reveal the molecular basis of ectomycorrhizal truffle lifestyle.</title>
        <authorList>
            <person name="Murat C."/>
            <person name="Payen T."/>
            <person name="Noel B."/>
            <person name="Kuo A."/>
            <person name="Morin E."/>
            <person name="Chen J."/>
            <person name="Kohler A."/>
            <person name="Krizsan K."/>
            <person name="Balestrini R."/>
            <person name="Da Silva C."/>
            <person name="Montanini B."/>
            <person name="Hainaut M."/>
            <person name="Levati E."/>
            <person name="Barry K.W."/>
            <person name="Belfiori B."/>
            <person name="Cichocki N."/>
            <person name="Clum A."/>
            <person name="Dockter R.B."/>
            <person name="Fauchery L."/>
            <person name="Guy J."/>
            <person name="Iotti M."/>
            <person name="Le Tacon F."/>
            <person name="Lindquist E.A."/>
            <person name="Lipzen A."/>
            <person name="Malagnac F."/>
            <person name="Mello A."/>
            <person name="Molinier V."/>
            <person name="Miyauchi S."/>
            <person name="Poulain J."/>
            <person name="Riccioni C."/>
            <person name="Rubini A."/>
            <person name="Sitrit Y."/>
            <person name="Splivallo R."/>
            <person name="Traeger S."/>
            <person name="Wang M."/>
            <person name="Zifcakova L."/>
            <person name="Wipf D."/>
            <person name="Zambonelli A."/>
            <person name="Paolocci F."/>
            <person name="Nowrousian M."/>
            <person name="Ottonello S."/>
            <person name="Baldrian P."/>
            <person name="Spatafora J.W."/>
            <person name="Henrissat B."/>
            <person name="Nagy L.G."/>
            <person name="Aury J.M."/>
            <person name="Wincker P."/>
            <person name="Grigoriev I.V."/>
            <person name="Bonfante P."/>
            <person name="Martin F.M."/>
        </authorList>
    </citation>
    <scope>NUCLEOTIDE SEQUENCE [LARGE SCALE GENOMIC DNA]</scope>
    <source>
        <strain evidence="1 2">120613-1</strain>
    </source>
</reference>